<feature type="domain" description="PRC-barrel" evidence="2">
    <location>
        <begin position="12"/>
        <end position="63"/>
    </location>
</feature>
<dbReference type="InterPro" id="IPR014747">
    <property type="entry name" value="Bac_photo_RC_H_C"/>
</dbReference>
<dbReference type="Gene3D" id="3.90.50.10">
    <property type="entry name" value="Photosynthetic Reaction Center, subunit H, domain 2"/>
    <property type="match status" value="1"/>
</dbReference>
<keyword evidence="4" id="KW-1185">Reference proteome</keyword>
<dbReference type="Proteomes" id="UP000199341">
    <property type="component" value="Unassembled WGS sequence"/>
</dbReference>
<dbReference type="STRING" id="310781.SAMN05216259_11363"/>
<dbReference type="OrthoDB" id="3712018at2"/>
<accession>A0A1H0MRH5</accession>
<reference evidence="3 4" key="1">
    <citation type="submission" date="2016-10" db="EMBL/GenBank/DDBJ databases">
        <authorList>
            <person name="de Groot N.N."/>
        </authorList>
    </citation>
    <scope>NUCLEOTIDE SEQUENCE [LARGE SCALE GENOMIC DNA]</scope>
    <source>
        <strain evidence="3 4">CGMCC 4.2022</strain>
    </source>
</reference>
<dbReference type="InterPro" id="IPR011033">
    <property type="entry name" value="PRC_barrel-like_sf"/>
</dbReference>
<dbReference type="EMBL" id="FNIE01000013">
    <property type="protein sequence ID" value="SDO82934.1"/>
    <property type="molecule type" value="Genomic_DNA"/>
</dbReference>
<evidence type="ECO:0000259" key="2">
    <source>
        <dbReference type="Pfam" id="PF05239"/>
    </source>
</evidence>
<dbReference type="SUPFAM" id="SSF50346">
    <property type="entry name" value="PRC-barrel domain"/>
    <property type="match status" value="1"/>
</dbReference>
<evidence type="ECO:0000256" key="1">
    <source>
        <dbReference type="SAM" id="MobiDB-lite"/>
    </source>
</evidence>
<dbReference type="InterPro" id="IPR027275">
    <property type="entry name" value="PRC-brl_dom"/>
</dbReference>
<sequence length="204" mass="21124">MPEDRFADPEAIRNLTVWDQAGKRIGSIEQVYVDDFGGRARWATVRLDGHGEQRGTGETFVPLAGAELPRSGGLRLPCSAAAVAAAPLMSAEQHLGLDQEQELYLHYGLTPPEGVASGAVGVGLDRPKTPAVEGEQDLAGIKELSDEPEPLPRLRQYEPGEEKTAGRGPGGASRAPTAGTAGAGEGGGPAPGPAGATRVGERED</sequence>
<dbReference type="Pfam" id="PF05239">
    <property type="entry name" value="PRC"/>
    <property type="match status" value="1"/>
</dbReference>
<dbReference type="GO" id="GO:0019684">
    <property type="term" value="P:photosynthesis, light reaction"/>
    <property type="evidence" value="ECO:0007669"/>
    <property type="project" value="InterPro"/>
</dbReference>
<evidence type="ECO:0000313" key="3">
    <source>
        <dbReference type="EMBL" id="SDO82934.1"/>
    </source>
</evidence>
<protein>
    <submittedName>
        <fullName evidence="3">PRC-barrel domain-containing protein</fullName>
    </submittedName>
</protein>
<proteinExistence type="predicted"/>
<name>A0A1H0MRH5_9ACTN</name>
<dbReference type="AlphaFoldDB" id="A0A1H0MRH5"/>
<feature type="region of interest" description="Disordered" evidence="1">
    <location>
        <begin position="118"/>
        <end position="204"/>
    </location>
</feature>
<dbReference type="GO" id="GO:0030077">
    <property type="term" value="C:plasma membrane light-harvesting complex"/>
    <property type="evidence" value="ECO:0007669"/>
    <property type="project" value="InterPro"/>
</dbReference>
<dbReference type="RefSeq" id="WP_093787042.1">
    <property type="nucleotide sequence ID" value="NZ_FNIE01000013.1"/>
</dbReference>
<organism evidence="3 4">
    <name type="scientific">Actinacidiphila guanduensis</name>
    <dbReference type="NCBI Taxonomy" id="310781"/>
    <lineage>
        <taxon>Bacteria</taxon>
        <taxon>Bacillati</taxon>
        <taxon>Actinomycetota</taxon>
        <taxon>Actinomycetes</taxon>
        <taxon>Kitasatosporales</taxon>
        <taxon>Streptomycetaceae</taxon>
        <taxon>Actinacidiphila</taxon>
    </lineage>
</organism>
<feature type="compositionally biased region" description="Basic and acidic residues" evidence="1">
    <location>
        <begin position="150"/>
        <end position="165"/>
    </location>
</feature>
<gene>
    <name evidence="3" type="ORF">SAMN05216259_11363</name>
</gene>
<evidence type="ECO:0000313" key="4">
    <source>
        <dbReference type="Proteomes" id="UP000199341"/>
    </source>
</evidence>